<dbReference type="AlphaFoldDB" id="A0A0L0EZ53"/>
<feature type="compositionally biased region" description="Basic and acidic residues" evidence="1">
    <location>
        <begin position="47"/>
        <end position="72"/>
    </location>
</feature>
<feature type="compositionally biased region" description="Polar residues" evidence="1">
    <location>
        <begin position="34"/>
        <end position="46"/>
    </location>
</feature>
<feature type="non-terminal residue" evidence="2">
    <location>
        <position position="94"/>
    </location>
</feature>
<dbReference type="GeneID" id="25918206"/>
<gene>
    <name evidence="2" type="ORF">SARC_17702</name>
</gene>
<reference evidence="2 3" key="1">
    <citation type="submission" date="2011-02" db="EMBL/GenBank/DDBJ databases">
        <title>The Genome Sequence of Sphaeroforma arctica JP610.</title>
        <authorList>
            <consortium name="The Broad Institute Genome Sequencing Platform"/>
            <person name="Russ C."/>
            <person name="Cuomo C."/>
            <person name="Young S.K."/>
            <person name="Zeng Q."/>
            <person name="Gargeya S."/>
            <person name="Alvarado L."/>
            <person name="Berlin A."/>
            <person name="Chapman S.B."/>
            <person name="Chen Z."/>
            <person name="Freedman E."/>
            <person name="Gellesch M."/>
            <person name="Goldberg J."/>
            <person name="Griggs A."/>
            <person name="Gujja S."/>
            <person name="Heilman E."/>
            <person name="Heiman D."/>
            <person name="Howarth C."/>
            <person name="Mehta T."/>
            <person name="Neiman D."/>
            <person name="Pearson M."/>
            <person name="Roberts A."/>
            <person name="Saif S."/>
            <person name="Shea T."/>
            <person name="Shenoy N."/>
            <person name="Sisk P."/>
            <person name="Stolte C."/>
            <person name="Sykes S."/>
            <person name="White J."/>
            <person name="Yandava C."/>
            <person name="Burger G."/>
            <person name="Gray M.W."/>
            <person name="Holland P.W.H."/>
            <person name="King N."/>
            <person name="Lang F.B.F."/>
            <person name="Roger A.J."/>
            <person name="Ruiz-Trillo I."/>
            <person name="Haas B."/>
            <person name="Nusbaum C."/>
            <person name="Birren B."/>
        </authorList>
    </citation>
    <scope>NUCLEOTIDE SEQUENCE [LARGE SCALE GENOMIC DNA]</scope>
    <source>
        <strain evidence="2 3">JP610</strain>
    </source>
</reference>
<organism evidence="2 3">
    <name type="scientific">Sphaeroforma arctica JP610</name>
    <dbReference type="NCBI Taxonomy" id="667725"/>
    <lineage>
        <taxon>Eukaryota</taxon>
        <taxon>Ichthyosporea</taxon>
        <taxon>Ichthyophonida</taxon>
        <taxon>Sphaeroforma</taxon>
    </lineage>
</organism>
<proteinExistence type="predicted"/>
<dbReference type="EMBL" id="KQ253342">
    <property type="protein sequence ID" value="KNC69780.1"/>
    <property type="molecule type" value="Genomic_DNA"/>
</dbReference>
<accession>A0A0L0EZ53</accession>
<keyword evidence="3" id="KW-1185">Reference proteome</keyword>
<feature type="region of interest" description="Disordered" evidence="1">
    <location>
        <begin position="1"/>
        <end position="94"/>
    </location>
</feature>
<evidence type="ECO:0000256" key="1">
    <source>
        <dbReference type="SAM" id="MobiDB-lite"/>
    </source>
</evidence>
<evidence type="ECO:0000313" key="3">
    <source>
        <dbReference type="Proteomes" id="UP000054560"/>
    </source>
</evidence>
<evidence type="ECO:0000313" key="2">
    <source>
        <dbReference type="EMBL" id="KNC69780.1"/>
    </source>
</evidence>
<sequence>MALSNSNSDSERSVGVDSPRRNRSMATFKRPILNSLSAKPVSPTTESKSEGADPDSKRQNPENGEKNGRSGDDMDTISAEDTPHSNTTDVELEQ</sequence>
<feature type="compositionally biased region" description="Basic and acidic residues" evidence="1">
    <location>
        <begin position="9"/>
        <end position="20"/>
    </location>
</feature>
<name>A0A0L0EZ53_9EUKA</name>
<protein>
    <submittedName>
        <fullName evidence="2">Uncharacterized protein</fullName>
    </submittedName>
</protein>
<dbReference type="RefSeq" id="XP_014143682.1">
    <property type="nucleotide sequence ID" value="XM_014288207.1"/>
</dbReference>
<dbReference type="Proteomes" id="UP000054560">
    <property type="component" value="Unassembled WGS sequence"/>
</dbReference>
<feature type="compositionally biased region" description="Polar residues" evidence="1">
    <location>
        <begin position="84"/>
        <end position="94"/>
    </location>
</feature>